<dbReference type="Pfam" id="PF07690">
    <property type="entry name" value="MFS_1"/>
    <property type="match status" value="1"/>
</dbReference>
<evidence type="ECO:0000256" key="4">
    <source>
        <dbReference type="SAM" id="Phobius"/>
    </source>
</evidence>
<feature type="domain" description="Major facilitator superfamily (MFS) profile" evidence="5">
    <location>
        <begin position="295"/>
        <end position="483"/>
    </location>
</feature>
<feature type="transmembrane region" description="Helical" evidence="4">
    <location>
        <begin position="296"/>
        <end position="314"/>
    </location>
</feature>
<gene>
    <name evidence="6" type="ORF">BCR33DRAFT_662858</name>
</gene>
<feature type="transmembrane region" description="Helical" evidence="4">
    <location>
        <begin position="365"/>
        <end position="390"/>
    </location>
</feature>
<comment type="subcellular location">
    <subcellularLocation>
        <location evidence="1">Membrane</location>
        <topology evidence="1">Multi-pass membrane protein</topology>
    </subcellularLocation>
</comment>
<dbReference type="EMBL" id="MCGO01000044">
    <property type="protein sequence ID" value="ORY38433.1"/>
    <property type="molecule type" value="Genomic_DNA"/>
</dbReference>
<dbReference type="InterPro" id="IPR011701">
    <property type="entry name" value="MFS"/>
</dbReference>
<dbReference type="PANTHER" id="PTHR11360:SF284">
    <property type="entry name" value="EG:103B4.3 PROTEIN-RELATED"/>
    <property type="match status" value="1"/>
</dbReference>
<feature type="transmembrane region" description="Helical" evidence="4">
    <location>
        <begin position="450"/>
        <end position="474"/>
    </location>
</feature>
<evidence type="ECO:0000313" key="6">
    <source>
        <dbReference type="EMBL" id="ORY38433.1"/>
    </source>
</evidence>
<reference evidence="6 7" key="1">
    <citation type="submission" date="2016-07" db="EMBL/GenBank/DDBJ databases">
        <title>Pervasive Adenine N6-methylation of Active Genes in Fungi.</title>
        <authorList>
            <consortium name="DOE Joint Genome Institute"/>
            <person name="Mondo S.J."/>
            <person name="Dannebaum R.O."/>
            <person name="Kuo R.C."/>
            <person name="Labutti K."/>
            <person name="Haridas S."/>
            <person name="Kuo A."/>
            <person name="Salamov A."/>
            <person name="Ahrendt S.R."/>
            <person name="Lipzen A."/>
            <person name="Sullivan W."/>
            <person name="Andreopoulos W.B."/>
            <person name="Clum A."/>
            <person name="Lindquist E."/>
            <person name="Daum C."/>
            <person name="Ramamoorthy G.K."/>
            <person name="Gryganskyi A."/>
            <person name="Culley D."/>
            <person name="Magnuson J.K."/>
            <person name="James T.Y."/>
            <person name="O'Malley M.A."/>
            <person name="Stajich J.E."/>
            <person name="Spatafora J.W."/>
            <person name="Visel A."/>
            <person name="Grigoriev I.V."/>
        </authorList>
    </citation>
    <scope>NUCLEOTIDE SEQUENCE [LARGE SCALE GENOMIC DNA]</scope>
    <source>
        <strain evidence="6 7">JEL800</strain>
    </source>
</reference>
<keyword evidence="4" id="KW-0812">Transmembrane</keyword>
<proteinExistence type="inferred from homology"/>
<dbReference type="InterPro" id="IPR020846">
    <property type="entry name" value="MFS_dom"/>
</dbReference>
<accession>A0A1Y2BUM0</accession>
<dbReference type="OrthoDB" id="2213137at2759"/>
<feature type="transmembrane region" description="Helical" evidence="4">
    <location>
        <begin position="255"/>
        <end position="275"/>
    </location>
</feature>
<feature type="transmembrane region" description="Helical" evidence="4">
    <location>
        <begin position="133"/>
        <end position="154"/>
    </location>
</feature>
<evidence type="ECO:0000313" key="7">
    <source>
        <dbReference type="Proteomes" id="UP000193642"/>
    </source>
</evidence>
<keyword evidence="4" id="KW-0472">Membrane</keyword>
<dbReference type="PROSITE" id="PS50850">
    <property type="entry name" value="MFS"/>
    <property type="match status" value="1"/>
</dbReference>
<feature type="region of interest" description="Disordered" evidence="3">
    <location>
        <begin position="42"/>
        <end position="70"/>
    </location>
</feature>
<evidence type="ECO:0000259" key="5">
    <source>
        <dbReference type="PROSITE" id="PS50850"/>
    </source>
</evidence>
<keyword evidence="4" id="KW-1133">Transmembrane helix</keyword>
<dbReference type="PANTHER" id="PTHR11360">
    <property type="entry name" value="MONOCARBOXYLATE TRANSPORTER"/>
    <property type="match status" value="1"/>
</dbReference>
<dbReference type="GO" id="GO:0016020">
    <property type="term" value="C:membrane"/>
    <property type="evidence" value="ECO:0007669"/>
    <property type="project" value="UniProtKB-SubCell"/>
</dbReference>
<protein>
    <submittedName>
        <fullName evidence="6">MFS general substrate transporter</fullName>
    </submittedName>
</protein>
<dbReference type="GO" id="GO:0022857">
    <property type="term" value="F:transmembrane transporter activity"/>
    <property type="evidence" value="ECO:0007669"/>
    <property type="project" value="InterPro"/>
</dbReference>
<name>A0A1Y2BUM0_9FUNG</name>
<feature type="transmembrane region" description="Helical" evidence="4">
    <location>
        <begin position="166"/>
        <end position="184"/>
    </location>
</feature>
<dbReference type="InterPro" id="IPR050327">
    <property type="entry name" value="Proton-linked_MCT"/>
</dbReference>
<evidence type="ECO:0000256" key="2">
    <source>
        <dbReference type="ARBA" id="ARBA00006727"/>
    </source>
</evidence>
<organism evidence="6 7">
    <name type="scientific">Rhizoclosmatium globosum</name>
    <dbReference type="NCBI Taxonomy" id="329046"/>
    <lineage>
        <taxon>Eukaryota</taxon>
        <taxon>Fungi</taxon>
        <taxon>Fungi incertae sedis</taxon>
        <taxon>Chytridiomycota</taxon>
        <taxon>Chytridiomycota incertae sedis</taxon>
        <taxon>Chytridiomycetes</taxon>
        <taxon>Chytridiales</taxon>
        <taxon>Chytriomycetaceae</taxon>
        <taxon>Rhizoclosmatium</taxon>
    </lineage>
</organism>
<feature type="compositionally biased region" description="Low complexity" evidence="3">
    <location>
        <begin position="42"/>
        <end position="67"/>
    </location>
</feature>
<feature type="transmembrane region" description="Helical" evidence="4">
    <location>
        <begin position="95"/>
        <end position="121"/>
    </location>
</feature>
<dbReference type="Proteomes" id="UP000193642">
    <property type="component" value="Unassembled WGS sequence"/>
</dbReference>
<dbReference type="AlphaFoldDB" id="A0A1Y2BUM0"/>
<sequence length="483" mass="51637">MRRILLWRLCLDPSPQTQNSQVLLALRKAVFLFELRSSATNTNAATGPTSPTSTSTSTSTSSTTVPNNLKDPASAKLELADLHKDKDDAFPDGGFTAWMTVVAGFSAHAILFGIVYSFGIFNAHYLSEGIGTSFQVSLIGSLSTVFIPGLGILSGKLANRFGFQRMILIGSLVLSSGLFISSFTTNSLPLLVIFQGAMFGIGASLVYFPALNLPSQYFQKRRALAIGIASSGTGIGGLLFSFISDKCLSSIGIGWTLRTMSLVCLVLLLSAVPFFKTRLPTSTAPLDFSVVREPRFIALLFAACLSNFAMFVSLDYLPRYAKEALGFSISDGATLIAIYNICSTIGRIGMGLLSDAYLGPTNTLILSLWITAIANFVWLTCKSFVSLAFFSAVNGLFGGAVWGLLPVVIASLFGAGPKLMSLVACLYSVLSIGNFFSPITTSYIVSEAGFFWMIIFAGCVATVSALCGTTCRLIHDSRIWIKV</sequence>
<dbReference type="InterPro" id="IPR036259">
    <property type="entry name" value="MFS_trans_sf"/>
</dbReference>
<keyword evidence="7" id="KW-1185">Reference proteome</keyword>
<comment type="similarity">
    <text evidence="2">Belongs to the major facilitator superfamily. Monocarboxylate porter (TC 2.A.1.13) family.</text>
</comment>
<dbReference type="Gene3D" id="1.20.1250.20">
    <property type="entry name" value="MFS general substrate transporter like domains"/>
    <property type="match status" value="2"/>
</dbReference>
<comment type="caution">
    <text evidence="6">The sequence shown here is derived from an EMBL/GenBank/DDBJ whole genome shotgun (WGS) entry which is preliminary data.</text>
</comment>
<evidence type="ECO:0000256" key="1">
    <source>
        <dbReference type="ARBA" id="ARBA00004141"/>
    </source>
</evidence>
<evidence type="ECO:0000256" key="3">
    <source>
        <dbReference type="SAM" id="MobiDB-lite"/>
    </source>
</evidence>
<feature type="transmembrane region" description="Helical" evidence="4">
    <location>
        <begin position="190"/>
        <end position="211"/>
    </location>
</feature>
<dbReference type="SUPFAM" id="SSF103473">
    <property type="entry name" value="MFS general substrate transporter"/>
    <property type="match status" value="1"/>
</dbReference>
<feature type="transmembrane region" description="Helical" evidence="4">
    <location>
        <begin position="223"/>
        <end position="243"/>
    </location>
</feature>
<feature type="transmembrane region" description="Helical" evidence="4">
    <location>
        <begin position="422"/>
        <end position="444"/>
    </location>
</feature>
<feature type="transmembrane region" description="Helical" evidence="4">
    <location>
        <begin position="396"/>
        <end position="415"/>
    </location>
</feature>